<dbReference type="GO" id="GO:0016925">
    <property type="term" value="P:protein sumoylation"/>
    <property type="evidence" value="ECO:0007669"/>
    <property type="project" value="TreeGrafter"/>
</dbReference>
<dbReference type="GO" id="GO:0061665">
    <property type="term" value="F:SUMO ligase activity"/>
    <property type="evidence" value="ECO:0007669"/>
    <property type="project" value="TreeGrafter"/>
</dbReference>
<evidence type="ECO:0000313" key="8">
    <source>
        <dbReference type="Proteomes" id="UP000594263"/>
    </source>
</evidence>
<dbReference type="GO" id="GO:0008270">
    <property type="term" value="F:zinc ion binding"/>
    <property type="evidence" value="ECO:0007669"/>
    <property type="project" value="UniProtKB-KW"/>
</dbReference>
<dbReference type="Gene3D" id="3.30.40.10">
    <property type="entry name" value="Zinc/RING finger domain, C3HC4 (zinc finger)"/>
    <property type="match status" value="1"/>
</dbReference>
<dbReference type="Pfam" id="PF11789">
    <property type="entry name" value="zf-Nse"/>
    <property type="match status" value="1"/>
</dbReference>
<dbReference type="EnsemblPlants" id="Kaladp0040s0165.1.v1.1">
    <property type="protein sequence ID" value="Kaladp0040s0165.1.v1.1"/>
    <property type="gene ID" value="Kaladp0040s0165.v1.1"/>
</dbReference>
<evidence type="ECO:0000256" key="4">
    <source>
        <dbReference type="PROSITE-ProRule" id="PRU00452"/>
    </source>
</evidence>
<evidence type="ECO:0000256" key="3">
    <source>
        <dbReference type="ARBA" id="ARBA00022833"/>
    </source>
</evidence>
<dbReference type="GO" id="GO:0000785">
    <property type="term" value="C:chromatin"/>
    <property type="evidence" value="ECO:0007669"/>
    <property type="project" value="TreeGrafter"/>
</dbReference>
<feature type="domain" description="SP-RING-type" evidence="6">
    <location>
        <begin position="117"/>
        <end position="165"/>
    </location>
</feature>
<evidence type="ECO:0000259" key="6">
    <source>
        <dbReference type="PROSITE" id="PS51044"/>
    </source>
</evidence>
<dbReference type="InterPro" id="IPR013083">
    <property type="entry name" value="Znf_RING/FYVE/PHD"/>
</dbReference>
<name>A0A7N0TM84_KALFE</name>
<keyword evidence="5" id="KW-0732">Signal</keyword>
<keyword evidence="2 4" id="KW-0863">Zinc-finger</keyword>
<dbReference type="PROSITE" id="PS51044">
    <property type="entry name" value="ZF_SP_RING"/>
    <property type="match status" value="1"/>
</dbReference>
<feature type="chain" id="PRO_5029635206" description="SP-RING-type domain-containing protein" evidence="5">
    <location>
        <begin position="24"/>
        <end position="165"/>
    </location>
</feature>
<sequence length="165" mass="17893">MIYGLDCLLIYLIFCQRLFVAQTDSTETSSCLITPPQVNFLLNGRGVVGRINISSMDTGPQIPTNVTAMLKFGTNLLQVIGHFSGNYVIAIAFMGIVSVGTSDLKDYVAPVDTSQSLDTDVIVGASRVSLKCPISCKRIITPVKGHACKHVQVSSNLSPWRLHYS</sequence>
<accession>A0A7N0TM84</accession>
<feature type="signal peptide" evidence="5">
    <location>
        <begin position="1"/>
        <end position="23"/>
    </location>
</feature>
<dbReference type="PANTHER" id="PTHR10782:SF4">
    <property type="entry name" value="TONALLI, ISOFORM E"/>
    <property type="match status" value="1"/>
</dbReference>
<evidence type="ECO:0000256" key="2">
    <source>
        <dbReference type="ARBA" id="ARBA00022771"/>
    </source>
</evidence>
<proteinExistence type="predicted"/>
<dbReference type="AlphaFoldDB" id="A0A7N0TM84"/>
<evidence type="ECO:0000313" key="7">
    <source>
        <dbReference type="EnsemblPlants" id="Kaladp0040s0165.1.v1.1"/>
    </source>
</evidence>
<dbReference type="PANTHER" id="PTHR10782">
    <property type="entry name" value="ZINC FINGER MIZ DOMAIN-CONTAINING PROTEIN"/>
    <property type="match status" value="1"/>
</dbReference>
<keyword evidence="8" id="KW-1185">Reference proteome</keyword>
<evidence type="ECO:0000256" key="1">
    <source>
        <dbReference type="ARBA" id="ARBA00022723"/>
    </source>
</evidence>
<keyword evidence="1" id="KW-0479">Metal-binding</keyword>
<dbReference type="InterPro" id="IPR004181">
    <property type="entry name" value="Znf_MIZ"/>
</dbReference>
<dbReference type="Gramene" id="Kaladp0040s0165.1.v1.1">
    <property type="protein sequence ID" value="Kaladp0040s0165.1.v1.1"/>
    <property type="gene ID" value="Kaladp0040s0165.v1.1"/>
</dbReference>
<evidence type="ECO:0000256" key="5">
    <source>
        <dbReference type="SAM" id="SignalP"/>
    </source>
</evidence>
<organism evidence="7 8">
    <name type="scientific">Kalanchoe fedtschenkoi</name>
    <name type="common">Lavender scallops</name>
    <name type="synonym">South American air plant</name>
    <dbReference type="NCBI Taxonomy" id="63787"/>
    <lineage>
        <taxon>Eukaryota</taxon>
        <taxon>Viridiplantae</taxon>
        <taxon>Streptophyta</taxon>
        <taxon>Embryophyta</taxon>
        <taxon>Tracheophyta</taxon>
        <taxon>Spermatophyta</taxon>
        <taxon>Magnoliopsida</taxon>
        <taxon>eudicotyledons</taxon>
        <taxon>Gunneridae</taxon>
        <taxon>Pentapetalae</taxon>
        <taxon>Saxifragales</taxon>
        <taxon>Crassulaceae</taxon>
        <taxon>Kalanchoe</taxon>
    </lineage>
</organism>
<keyword evidence="3" id="KW-0862">Zinc</keyword>
<protein>
    <recommendedName>
        <fullName evidence="6">SP-RING-type domain-containing protein</fullName>
    </recommendedName>
</protein>
<dbReference type="Proteomes" id="UP000594263">
    <property type="component" value="Unplaced"/>
</dbReference>
<reference evidence="7" key="1">
    <citation type="submission" date="2021-01" db="UniProtKB">
        <authorList>
            <consortium name="EnsemblPlants"/>
        </authorList>
    </citation>
    <scope>IDENTIFICATION</scope>
</reference>